<evidence type="ECO:0000313" key="6">
    <source>
        <dbReference type="Proteomes" id="UP000256373"/>
    </source>
</evidence>
<reference evidence="5 6" key="1">
    <citation type="submission" date="2018-07" db="EMBL/GenBank/DDBJ databases">
        <title>Dyadobacter roseus sp. nov., isolated from rose rhizosphere soil.</title>
        <authorList>
            <person name="Chen L."/>
        </authorList>
    </citation>
    <scope>NUCLEOTIDE SEQUENCE [LARGE SCALE GENOMIC DNA]</scope>
    <source>
        <strain evidence="5 6">RS19</strain>
    </source>
</reference>
<comment type="caution">
    <text evidence="5">The sequence shown here is derived from an EMBL/GenBank/DDBJ whole genome shotgun (WGS) entry which is preliminary data.</text>
</comment>
<evidence type="ECO:0000256" key="2">
    <source>
        <dbReference type="ARBA" id="ARBA00022801"/>
    </source>
</evidence>
<dbReference type="GO" id="GO:0016787">
    <property type="term" value="F:hydrolase activity"/>
    <property type="evidence" value="ECO:0007669"/>
    <property type="project" value="UniProtKB-KW"/>
</dbReference>
<dbReference type="GO" id="GO:0003723">
    <property type="term" value="F:RNA binding"/>
    <property type="evidence" value="ECO:0007669"/>
    <property type="project" value="InterPro"/>
</dbReference>
<dbReference type="RefSeq" id="WP_115831720.1">
    <property type="nucleotide sequence ID" value="NZ_QNUL01000011.1"/>
</dbReference>
<keyword evidence="6" id="KW-1185">Reference proteome</keyword>
<proteinExistence type="predicted"/>
<accession>A0A3D8Y9Y1</accession>
<organism evidence="5 6">
    <name type="scientific">Dyadobacter luteus</name>
    <dbReference type="NCBI Taxonomy" id="2259619"/>
    <lineage>
        <taxon>Bacteria</taxon>
        <taxon>Pseudomonadati</taxon>
        <taxon>Bacteroidota</taxon>
        <taxon>Cytophagia</taxon>
        <taxon>Cytophagales</taxon>
        <taxon>Spirosomataceae</taxon>
        <taxon>Dyadobacter</taxon>
    </lineage>
</organism>
<dbReference type="Proteomes" id="UP000256373">
    <property type="component" value="Unassembled WGS sequence"/>
</dbReference>
<keyword evidence="1" id="KW-0540">Nuclease</keyword>
<dbReference type="InterPro" id="IPR000026">
    <property type="entry name" value="N1-like"/>
</dbReference>
<dbReference type="AlphaFoldDB" id="A0A3D8Y9Y1"/>
<dbReference type="Pfam" id="PF00545">
    <property type="entry name" value="Ribonuclease"/>
    <property type="match status" value="1"/>
</dbReference>
<evidence type="ECO:0000313" key="5">
    <source>
        <dbReference type="EMBL" id="REA60405.1"/>
    </source>
</evidence>
<dbReference type="GO" id="GO:0004521">
    <property type="term" value="F:RNA endonuclease activity"/>
    <property type="evidence" value="ECO:0007669"/>
    <property type="project" value="InterPro"/>
</dbReference>
<feature type="region of interest" description="Disordered" evidence="3">
    <location>
        <begin position="28"/>
        <end position="64"/>
    </location>
</feature>
<dbReference type="Gene3D" id="3.10.450.30">
    <property type="entry name" value="Microbial ribonucleases"/>
    <property type="match status" value="1"/>
</dbReference>
<evidence type="ECO:0000256" key="3">
    <source>
        <dbReference type="SAM" id="MobiDB-lite"/>
    </source>
</evidence>
<keyword evidence="4" id="KW-0732">Signal</keyword>
<keyword evidence="2" id="KW-0378">Hydrolase</keyword>
<evidence type="ECO:0000256" key="1">
    <source>
        <dbReference type="ARBA" id="ARBA00022722"/>
    </source>
</evidence>
<dbReference type="OrthoDB" id="9803442at2"/>
<sequence>MSFSSSFRKYFFWLFALIIFSCQPGHGSQQESDYTTRDQSHSKTSPKTKQPHKSSASRKNEGNIPEKVYTVLAYIRQHNTAPEGYAGGRKFGNYEKRLPQKDHMNKPARYREWDVNPKKQGKNRGAERLVTSEKRAWYTRDHYETFEELK</sequence>
<dbReference type="SUPFAM" id="SSF53933">
    <property type="entry name" value="Microbial ribonucleases"/>
    <property type="match status" value="1"/>
</dbReference>
<protein>
    <submittedName>
        <fullName evidence="5">Ribonuclease</fullName>
    </submittedName>
</protein>
<name>A0A3D8Y9Y1_9BACT</name>
<feature type="chain" id="PRO_5017645003" evidence="4">
    <location>
        <begin position="28"/>
        <end position="150"/>
    </location>
</feature>
<gene>
    <name evidence="5" type="ORF">DSL64_14950</name>
</gene>
<feature type="compositionally biased region" description="Basic residues" evidence="3">
    <location>
        <begin position="44"/>
        <end position="56"/>
    </location>
</feature>
<evidence type="ECO:0000256" key="4">
    <source>
        <dbReference type="SAM" id="SignalP"/>
    </source>
</evidence>
<dbReference type="EMBL" id="QNUL01000011">
    <property type="protein sequence ID" value="REA60405.1"/>
    <property type="molecule type" value="Genomic_DNA"/>
</dbReference>
<dbReference type="InterPro" id="IPR016191">
    <property type="entry name" value="Ribonuclease/ribotoxin"/>
</dbReference>
<feature type="signal peptide" evidence="4">
    <location>
        <begin position="1"/>
        <end position="27"/>
    </location>
</feature>